<proteinExistence type="inferred from homology"/>
<sequence>MILPPLPALRAFEAAARHLSFARAGGELRVTPGAISHQVKQLEDWVGGPLFKRKANRVALTETGRIFASRLNSIFGQVISAGAAARSAESENKKVHIRCQHSVAAKWLGPKINGFLASNPDISVIVQARPHRWNADEKVPDLSIYNGRGSVAGYRENMLLSGHLIAVAAPSLIATMARMSTPADLLKGPLIAVDFDEPGWQDHGWEAWFAAAGLGDLMPSISISFNLVHLVIEACIAGAGFALVPDFLVQRELSSGDLVDVCGFALPNAQPYYLTEPDPSSGREEVDLLKDWLMEEARASSSHYSRNG</sequence>
<evidence type="ECO:0000256" key="4">
    <source>
        <dbReference type="ARBA" id="ARBA00023163"/>
    </source>
</evidence>
<reference evidence="7" key="1">
    <citation type="submission" date="2016-12" db="EMBL/GenBank/DDBJ databases">
        <authorList>
            <person name="Brunel B."/>
        </authorList>
    </citation>
    <scope>NUCLEOTIDE SEQUENCE [LARGE SCALE GENOMIC DNA]</scope>
</reference>
<accession>A0A2P9AMA5</accession>
<dbReference type="Gene3D" id="3.40.190.10">
    <property type="entry name" value="Periplasmic binding protein-like II"/>
    <property type="match status" value="2"/>
</dbReference>
<dbReference type="AlphaFoldDB" id="A0A2P9AMA5"/>
<feature type="domain" description="HTH lysR-type" evidence="5">
    <location>
        <begin position="4"/>
        <end position="61"/>
    </location>
</feature>
<dbReference type="EMBL" id="FUIG01000034">
    <property type="protein sequence ID" value="SJM32268.1"/>
    <property type="molecule type" value="Genomic_DNA"/>
</dbReference>
<dbReference type="InterPro" id="IPR058163">
    <property type="entry name" value="LysR-type_TF_proteobact-type"/>
</dbReference>
<dbReference type="InterPro" id="IPR036390">
    <property type="entry name" value="WH_DNA-bd_sf"/>
</dbReference>
<keyword evidence="7" id="KW-1185">Reference proteome</keyword>
<dbReference type="Proteomes" id="UP000245698">
    <property type="component" value="Unassembled WGS sequence"/>
</dbReference>
<dbReference type="Gene3D" id="1.10.10.10">
    <property type="entry name" value="Winged helix-like DNA-binding domain superfamily/Winged helix DNA-binding domain"/>
    <property type="match status" value="1"/>
</dbReference>
<dbReference type="GO" id="GO:0043565">
    <property type="term" value="F:sequence-specific DNA binding"/>
    <property type="evidence" value="ECO:0007669"/>
    <property type="project" value="TreeGrafter"/>
</dbReference>
<protein>
    <submittedName>
        <fullName evidence="6">DNA-binding transcriptional activator GcvA</fullName>
    </submittedName>
</protein>
<evidence type="ECO:0000256" key="2">
    <source>
        <dbReference type="ARBA" id="ARBA00023015"/>
    </source>
</evidence>
<evidence type="ECO:0000256" key="3">
    <source>
        <dbReference type="ARBA" id="ARBA00023125"/>
    </source>
</evidence>
<keyword evidence="2" id="KW-0805">Transcription regulation</keyword>
<dbReference type="GO" id="GO:0006351">
    <property type="term" value="P:DNA-templated transcription"/>
    <property type="evidence" value="ECO:0007669"/>
    <property type="project" value="TreeGrafter"/>
</dbReference>
<dbReference type="PROSITE" id="PS50931">
    <property type="entry name" value="HTH_LYSR"/>
    <property type="match status" value="1"/>
</dbReference>
<keyword evidence="4" id="KW-0804">Transcription</keyword>
<dbReference type="Pfam" id="PF03466">
    <property type="entry name" value="LysR_substrate"/>
    <property type="match status" value="1"/>
</dbReference>
<name>A0A2P9AMA5_9HYPH</name>
<dbReference type="SUPFAM" id="SSF53850">
    <property type="entry name" value="Periplasmic binding protein-like II"/>
    <property type="match status" value="1"/>
</dbReference>
<dbReference type="Pfam" id="PF00126">
    <property type="entry name" value="HTH_1"/>
    <property type="match status" value="1"/>
</dbReference>
<dbReference type="GO" id="GO:0003700">
    <property type="term" value="F:DNA-binding transcription factor activity"/>
    <property type="evidence" value="ECO:0007669"/>
    <property type="project" value="InterPro"/>
</dbReference>
<dbReference type="PANTHER" id="PTHR30537">
    <property type="entry name" value="HTH-TYPE TRANSCRIPTIONAL REGULATOR"/>
    <property type="match status" value="1"/>
</dbReference>
<dbReference type="InterPro" id="IPR036388">
    <property type="entry name" value="WH-like_DNA-bd_sf"/>
</dbReference>
<organism evidence="6 7">
    <name type="scientific">Mesorhizobium delmotii</name>
    <dbReference type="NCBI Taxonomy" id="1631247"/>
    <lineage>
        <taxon>Bacteria</taxon>
        <taxon>Pseudomonadati</taxon>
        <taxon>Pseudomonadota</taxon>
        <taxon>Alphaproteobacteria</taxon>
        <taxon>Hyphomicrobiales</taxon>
        <taxon>Phyllobacteriaceae</taxon>
        <taxon>Mesorhizobium</taxon>
    </lineage>
</organism>
<comment type="similarity">
    <text evidence="1">Belongs to the LysR transcriptional regulatory family.</text>
</comment>
<gene>
    <name evidence="6" type="ORF">BQ8482_270015</name>
</gene>
<dbReference type="PANTHER" id="PTHR30537:SF74">
    <property type="entry name" value="HTH-TYPE TRANSCRIPTIONAL REGULATOR TRPI"/>
    <property type="match status" value="1"/>
</dbReference>
<dbReference type="InterPro" id="IPR000847">
    <property type="entry name" value="LysR_HTH_N"/>
</dbReference>
<evidence type="ECO:0000313" key="6">
    <source>
        <dbReference type="EMBL" id="SJM32268.1"/>
    </source>
</evidence>
<evidence type="ECO:0000256" key="1">
    <source>
        <dbReference type="ARBA" id="ARBA00009437"/>
    </source>
</evidence>
<keyword evidence="3 6" id="KW-0238">DNA-binding</keyword>
<dbReference type="RefSeq" id="WP_123149313.1">
    <property type="nucleotide sequence ID" value="NZ_FUIG01000034.1"/>
</dbReference>
<dbReference type="SUPFAM" id="SSF46785">
    <property type="entry name" value="Winged helix' DNA-binding domain"/>
    <property type="match status" value="1"/>
</dbReference>
<dbReference type="InterPro" id="IPR005119">
    <property type="entry name" value="LysR_subst-bd"/>
</dbReference>
<evidence type="ECO:0000313" key="7">
    <source>
        <dbReference type="Proteomes" id="UP000245698"/>
    </source>
</evidence>
<evidence type="ECO:0000259" key="5">
    <source>
        <dbReference type="PROSITE" id="PS50931"/>
    </source>
</evidence>